<organism evidence="1">
    <name type="scientific">Myoviridae sp. ctByu2</name>
    <dbReference type="NCBI Taxonomy" id="2827668"/>
    <lineage>
        <taxon>Viruses</taxon>
        <taxon>Duplodnaviria</taxon>
        <taxon>Heunggongvirae</taxon>
        <taxon>Uroviricota</taxon>
        <taxon>Caudoviricetes</taxon>
    </lineage>
</organism>
<dbReference type="EMBL" id="BK032557">
    <property type="protein sequence ID" value="DAF47711.1"/>
    <property type="molecule type" value="Genomic_DNA"/>
</dbReference>
<evidence type="ECO:0000313" key="1">
    <source>
        <dbReference type="EMBL" id="DAF47711.1"/>
    </source>
</evidence>
<protein>
    <submittedName>
        <fullName evidence="1">Uncharacterized protein</fullName>
    </submittedName>
</protein>
<sequence>MDSETYIVPVAITVRGKIALKANNWVEARTIVEQEIDNFGVAVTIPDGFSVELPFEKCQESLGFVTIKDKTKK</sequence>
<name>A0A8S5SAM8_9CAUD</name>
<proteinExistence type="predicted"/>
<accession>A0A8S5SAM8</accession>
<reference evidence="1" key="1">
    <citation type="journal article" date="2021" name="Proc. Natl. Acad. Sci. U.S.A.">
        <title>A Catalog of Tens of Thousands of Viruses from Human Metagenomes Reveals Hidden Associations with Chronic Diseases.</title>
        <authorList>
            <person name="Tisza M.J."/>
            <person name="Buck C.B."/>
        </authorList>
    </citation>
    <scope>NUCLEOTIDE SEQUENCE</scope>
    <source>
        <strain evidence="1">CtByu2</strain>
    </source>
</reference>